<evidence type="ECO:0000256" key="8">
    <source>
        <dbReference type="ARBA" id="ARBA00023180"/>
    </source>
</evidence>
<dbReference type="InterPro" id="IPR001611">
    <property type="entry name" value="Leu-rich_rpt"/>
</dbReference>
<evidence type="ECO:0000313" key="10">
    <source>
        <dbReference type="EMBL" id="KAK6786449.1"/>
    </source>
</evidence>
<dbReference type="InterPro" id="IPR046956">
    <property type="entry name" value="RLP23-like"/>
</dbReference>
<protein>
    <recommendedName>
        <fullName evidence="9">Leucine-rich repeat-containing N-terminal plant-type domain-containing protein</fullName>
    </recommendedName>
</protein>
<dbReference type="PANTHER" id="PTHR48063:SF81">
    <property type="entry name" value="LEUCINE-RICH REPEAT-CONTAINING N-TERMINAL PLANT-TYPE DOMAIN-CONTAINING PROTEIN"/>
    <property type="match status" value="1"/>
</dbReference>
<keyword evidence="3" id="KW-0812">Transmembrane</keyword>
<name>A0AAN8TEF0_SOLBU</name>
<keyword evidence="2" id="KW-0433">Leucine-rich repeat</keyword>
<dbReference type="Proteomes" id="UP001371456">
    <property type="component" value="Unassembled WGS sequence"/>
</dbReference>
<comment type="caution">
    <text evidence="10">The sequence shown here is derived from an EMBL/GenBank/DDBJ whole genome shotgun (WGS) entry which is preliminary data.</text>
</comment>
<dbReference type="PANTHER" id="PTHR48063">
    <property type="entry name" value="LRR RECEPTOR-LIKE KINASE"/>
    <property type="match status" value="1"/>
</dbReference>
<keyword evidence="6" id="KW-1133">Transmembrane helix</keyword>
<dbReference type="PROSITE" id="PS51450">
    <property type="entry name" value="LRR"/>
    <property type="match status" value="1"/>
</dbReference>
<evidence type="ECO:0000256" key="7">
    <source>
        <dbReference type="ARBA" id="ARBA00023136"/>
    </source>
</evidence>
<reference evidence="10 11" key="1">
    <citation type="submission" date="2024-02" db="EMBL/GenBank/DDBJ databases">
        <title>de novo genome assembly of Solanum bulbocastanum strain 11H21.</title>
        <authorList>
            <person name="Hosaka A.J."/>
        </authorList>
    </citation>
    <scope>NUCLEOTIDE SEQUENCE [LARGE SCALE GENOMIC DNA]</scope>
    <source>
        <tissue evidence="10">Young leaves</tissue>
    </source>
</reference>
<gene>
    <name evidence="10" type="ORF">RDI58_014974</name>
</gene>
<dbReference type="AlphaFoldDB" id="A0AAN8TEF0"/>
<dbReference type="Gene3D" id="3.80.10.10">
    <property type="entry name" value="Ribonuclease Inhibitor"/>
    <property type="match status" value="2"/>
</dbReference>
<keyword evidence="4" id="KW-0732">Signal</keyword>
<evidence type="ECO:0000313" key="11">
    <source>
        <dbReference type="Proteomes" id="UP001371456"/>
    </source>
</evidence>
<dbReference type="InterPro" id="IPR013210">
    <property type="entry name" value="LRR_N_plant-typ"/>
</dbReference>
<evidence type="ECO:0000256" key="3">
    <source>
        <dbReference type="ARBA" id="ARBA00022692"/>
    </source>
</evidence>
<feature type="domain" description="Leucine-rich repeat-containing N-terminal plant-type" evidence="9">
    <location>
        <begin position="4"/>
        <end position="33"/>
    </location>
</feature>
<evidence type="ECO:0000256" key="6">
    <source>
        <dbReference type="ARBA" id="ARBA00022989"/>
    </source>
</evidence>
<evidence type="ECO:0000256" key="1">
    <source>
        <dbReference type="ARBA" id="ARBA00004479"/>
    </source>
</evidence>
<keyword evidence="7" id="KW-0472">Membrane</keyword>
<proteinExistence type="predicted"/>
<dbReference type="Pfam" id="PF00560">
    <property type="entry name" value="LRR_1"/>
    <property type="match status" value="2"/>
</dbReference>
<sequence>MAPLKLKENLTGPSGRLSSWIDQQDYCQWFGVTLSSFLGNLSNLQVLDLGGLDISKATNYWVQIINDHIPSLLELHFPRCKLLKLPSSFPSLNLSSFLVLDLSDNAFNSSTFPQWIFKLNNLVHLDLSSNNIFSELPNEFSKLTFFEYLDLSFIYGINGTLKRSLGKLCNLKTLILSYNILKTQSISSMPYLNAKAIAWTLEFIFNDLTGNLLDTLRNLWKLRDLQFRYNSLTGTILETIRNLSSFETFYLTSNKMSGNLTTNIGQLMSLVSLDISENMWEGIVKYPIY</sequence>
<evidence type="ECO:0000259" key="9">
    <source>
        <dbReference type="Pfam" id="PF08263"/>
    </source>
</evidence>
<accession>A0AAN8TEF0</accession>
<keyword evidence="5" id="KW-0677">Repeat</keyword>
<comment type="subcellular location">
    <subcellularLocation>
        <location evidence="1">Membrane</location>
        <topology evidence="1">Single-pass type I membrane protein</topology>
    </subcellularLocation>
</comment>
<dbReference type="GO" id="GO:0016020">
    <property type="term" value="C:membrane"/>
    <property type="evidence" value="ECO:0007669"/>
    <property type="project" value="UniProtKB-SubCell"/>
</dbReference>
<evidence type="ECO:0000256" key="2">
    <source>
        <dbReference type="ARBA" id="ARBA00022614"/>
    </source>
</evidence>
<evidence type="ECO:0000256" key="5">
    <source>
        <dbReference type="ARBA" id="ARBA00022737"/>
    </source>
</evidence>
<keyword evidence="8" id="KW-0325">Glycoprotein</keyword>
<keyword evidence="11" id="KW-1185">Reference proteome</keyword>
<dbReference type="InterPro" id="IPR032675">
    <property type="entry name" value="LRR_dom_sf"/>
</dbReference>
<organism evidence="10 11">
    <name type="scientific">Solanum bulbocastanum</name>
    <name type="common">Wild potato</name>
    <dbReference type="NCBI Taxonomy" id="147425"/>
    <lineage>
        <taxon>Eukaryota</taxon>
        <taxon>Viridiplantae</taxon>
        <taxon>Streptophyta</taxon>
        <taxon>Embryophyta</taxon>
        <taxon>Tracheophyta</taxon>
        <taxon>Spermatophyta</taxon>
        <taxon>Magnoliopsida</taxon>
        <taxon>eudicotyledons</taxon>
        <taxon>Gunneridae</taxon>
        <taxon>Pentapetalae</taxon>
        <taxon>asterids</taxon>
        <taxon>lamiids</taxon>
        <taxon>Solanales</taxon>
        <taxon>Solanaceae</taxon>
        <taxon>Solanoideae</taxon>
        <taxon>Solaneae</taxon>
        <taxon>Solanum</taxon>
    </lineage>
</organism>
<dbReference type="GO" id="GO:0050832">
    <property type="term" value="P:defense response to fungus"/>
    <property type="evidence" value="ECO:0007669"/>
    <property type="project" value="UniProtKB-ARBA"/>
</dbReference>
<dbReference type="SUPFAM" id="SSF52047">
    <property type="entry name" value="RNI-like"/>
    <property type="match status" value="1"/>
</dbReference>
<evidence type="ECO:0000256" key="4">
    <source>
        <dbReference type="ARBA" id="ARBA00022729"/>
    </source>
</evidence>
<dbReference type="EMBL" id="JBANQN010000006">
    <property type="protein sequence ID" value="KAK6786449.1"/>
    <property type="molecule type" value="Genomic_DNA"/>
</dbReference>
<dbReference type="Pfam" id="PF08263">
    <property type="entry name" value="LRRNT_2"/>
    <property type="match status" value="1"/>
</dbReference>